<keyword evidence="2" id="KW-1185">Reference proteome</keyword>
<feature type="region of interest" description="Disordered" evidence="1">
    <location>
        <begin position="1"/>
        <end position="21"/>
    </location>
</feature>
<sequence>SKNIPPSSLRPSPGDLGGSSDHFNKSSSPVITIEEPFVGHFVDRFVRSLNRILCPFCDKEALKINTNAVYLKETRMCNTQMWEFSGRRSRLVSKPLLHFPRTKAFITTLCSLVPPVSPLVLAINAISNHPSTELIW</sequence>
<reference evidence="3" key="2">
    <citation type="submission" date="2017-02" db="UniProtKB">
        <authorList>
            <consortium name="WormBaseParasite"/>
        </authorList>
    </citation>
    <scope>IDENTIFICATION</scope>
</reference>
<name>A0A0K0DC97_ANGCA</name>
<dbReference type="WBParaSite" id="ACAC_0000816001-mRNA-1">
    <property type="protein sequence ID" value="ACAC_0000816001-mRNA-1"/>
    <property type="gene ID" value="ACAC_0000816001"/>
</dbReference>
<evidence type="ECO:0000256" key="1">
    <source>
        <dbReference type="SAM" id="MobiDB-lite"/>
    </source>
</evidence>
<proteinExistence type="predicted"/>
<dbReference type="AlphaFoldDB" id="A0A0K0DC97"/>
<evidence type="ECO:0000313" key="2">
    <source>
        <dbReference type="Proteomes" id="UP000035642"/>
    </source>
</evidence>
<evidence type="ECO:0000313" key="3">
    <source>
        <dbReference type="WBParaSite" id="ACAC_0000816001-mRNA-1"/>
    </source>
</evidence>
<dbReference type="Proteomes" id="UP000035642">
    <property type="component" value="Unassembled WGS sequence"/>
</dbReference>
<organism evidence="2 3">
    <name type="scientific">Angiostrongylus cantonensis</name>
    <name type="common">Rat lungworm</name>
    <dbReference type="NCBI Taxonomy" id="6313"/>
    <lineage>
        <taxon>Eukaryota</taxon>
        <taxon>Metazoa</taxon>
        <taxon>Ecdysozoa</taxon>
        <taxon>Nematoda</taxon>
        <taxon>Chromadorea</taxon>
        <taxon>Rhabditida</taxon>
        <taxon>Rhabditina</taxon>
        <taxon>Rhabditomorpha</taxon>
        <taxon>Strongyloidea</taxon>
        <taxon>Metastrongylidae</taxon>
        <taxon>Angiostrongylus</taxon>
    </lineage>
</organism>
<feature type="compositionally biased region" description="Polar residues" evidence="1">
    <location>
        <begin position="1"/>
        <end position="10"/>
    </location>
</feature>
<accession>A0A0K0DC97</accession>
<reference evidence="2" key="1">
    <citation type="submission" date="2012-09" db="EMBL/GenBank/DDBJ databases">
        <authorList>
            <person name="Martin A.A."/>
        </authorList>
    </citation>
    <scope>NUCLEOTIDE SEQUENCE</scope>
</reference>
<protein>
    <submittedName>
        <fullName evidence="3">Zf-RVT domain-containing protein</fullName>
    </submittedName>
</protein>